<dbReference type="CDD" id="cd12148">
    <property type="entry name" value="fungal_TF_MHR"/>
    <property type="match status" value="1"/>
</dbReference>
<evidence type="ECO:0000256" key="3">
    <source>
        <dbReference type="SAM" id="MobiDB-lite"/>
    </source>
</evidence>
<feature type="region of interest" description="Disordered" evidence="3">
    <location>
        <begin position="1"/>
        <end position="40"/>
    </location>
</feature>
<reference evidence="5 6" key="1">
    <citation type="submission" date="2015-01" db="EMBL/GenBank/DDBJ databases">
        <title>The Genome Sequence of Ochroconis gallopava CBS43764.</title>
        <authorList>
            <consortium name="The Broad Institute Genomics Platform"/>
            <person name="Cuomo C."/>
            <person name="de Hoog S."/>
            <person name="Gorbushina A."/>
            <person name="Stielow B."/>
            <person name="Teixiera M."/>
            <person name="Abouelleil A."/>
            <person name="Chapman S.B."/>
            <person name="Priest M."/>
            <person name="Young S.K."/>
            <person name="Wortman J."/>
            <person name="Nusbaum C."/>
            <person name="Birren B."/>
        </authorList>
    </citation>
    <scope>NUCLEOTIDE SEQUENCE [LARGE SCALE GENOMIC DNA]</scope>
    <source>
        <strain evidence="5 6">CBS 43764</strain>
    </source>
</reference>
<dbReference type="InterPro" id="IPR036864">
    <property type="entry name" value="Zn2-C6_fun-type_DNA-bd_sf"/>
</dbReference>
<dbReference type="RefSeq" id="XP_016209123.1">
    <property type="nucleotide sequence ID" value="XM_016363012.1"/>
</dbReference>
<evidence type="ECO:0000256" key="2">
    <source>
        <dbReference type="ARBA" id="ARBA00023242"/>
    </source>
</evidence>
<proteinExistence type="predicted"/>
<evidence type="ECO:0000313" key="5">
    <source>
        <dbReference type="EMBL" id="KIV99253.1"/>
    </source>
</evidence>
<keyword evidence="1" id="KW-0479">Metal-binding</keyword>
<dbReference type="OrthoDB" id="1747771at2759"/>
<accession>A0A0D2AJX4</accession>
<dbReference type="Proteomes" id="UP000053259">
    <property type="component" value="Unassembled WGS sequence"/>
</dbReference>
<evidence type="ECO:0000259" key="4">
    <source>
        <dbReference type="PROSITE" id="PS50048"/>
    </source>
</evidence>
<dbReference type="AlphaFoldDB" id="A0A0D2AJX4"/>
<dbReference type="InterPro" id="IPR007219">
    <property type="entry name" value="XnlR_reg_dom"/>
</dbReference>
<feature type="compositionally biased region" description="Low complexity" evidence="3">
    <location>
        <begin position="18"/>
        <end position="34"/>
    </location>
</feature>
<protein>
    <recommendedName>
        <fullName evidence="4">Zn(2)-C6 fungal-type domain-containing protein</fullName>
    </recommendedName>
</protein>
<evidence type="ECO:0000256" key="1">
    <source>
        <dbReference type="ARBA" id="ARBA00022723"/>
    </source>
</evidence>
<dbReference type="SMART" id="SM00066">
    <property type="entry name" value="GAL4"/>
    <property type="match status" value="1"/>
</dbReference>
<dbReference type="GO" id="GO:0016831">
    <property type="term" value="F:carboxy-lyase activity"/>
    <property type="evidence" value="ECO:0007669"/>
    <property type="project" value="TreeGrafter"/>
</dbReference>
<dbReference type="CDD" id="cd00067">
    <property type="entry name" value="GAL4"/>
    <property type="match status" value="1"/>
</dbReference>
<dbReference type="GO" id="GO:0006351">
    <property type="term" value="P:DNA-templated transcription"/>
    <property type="evidence" value="ECO:0007669"/>
    <property type="project" value="InterPro"/>
</dbReference>
<dbReference type="PROSITE" id="PS00463">
    <property type="entry name" value="ZN2_CY6_FUNGAL_1"/>
    <property type="match status" value="1"/>
</dbReference>
<dbReference type="InParanoid" id="A0A0D2AJX4"/>
<dbReference type="Gene3D" id="4.10.240.10">
    <property type="entry name" value="Zn(2)-C6 fungal-type DNA-binding domain"/>
    <property type="match status" value="1"/>
</dbReference>
<dbReference type="EMBL" id="KN847580">
    <property type="protein sequence ID" value="KIV99253.1"/>
    <property type="molecule type" value="Genomic_DNA"/>
</dbReference>
<feature type="domain" description="Zn(2)-C6 fungal-type" evidence="4">
    <location>
        <begin position="50"/>
        <end position="81"/>
    </location>
</feature>
<dbReference type="VEuPathDB" id="FungiDB:PV09_09024"/>
<keyword evidence="6" id="KW-1185">Reference proteome</keyword>
<dbReference type="InterPro" id="IPR004507">
    <property type="entry name" value="UbiX-like"/>
</dbReference>
<dbReference type="STRING" id="253628.A0A0D2AJX4"/>
<dbReference type="HOGENOM" id="CLU_014095_0_1_1"/>
<evidence type="ECO:0000313" key="6">
    <source>
        <dbReference type="Proteomes" id="UP000053259"/>
    </source>
</evidence>
<dbReference type="SUPFAM" id="SSF57701">
    <property type="entry name" value="Zn2/Cys6 DNA-binding domain"/>
    <property type="match status" value="1"/>
</dbReference>
<dbReference type="Pfam" id="PF04082">
    <property type="entry name" value="Fungal_trans"/>
    <property type="match status" value="1"/>
</dbReference>
<dbReference type="Pfam" id="PF00172">
    <property type="entry name" value="Zn_clus"/>
    <property type="match status" value="1"/>
</dbReference>
<dbReference type="PANTHER" id="PTHR43374">
    <property type="entry name" value="FLAVIN PRENYLTRANSFERASE"/>
    <property type="match status" value="1"/>
</dbReference>
<feature type="region of interest" description="Disordered" evidence="3">
    <location>
        <begin position="643"/>
        <end position="688"/>
    </location>
</feature>
<dbReference type="GO" id="GO:0008270">
    <property type="term" value="F:zinc ion binding"/>
    <property type="evidence" value="ECO:0007669"/>
    <property type="project" value="InterPro"/>
</dbReference>
<dbReference type="GO" id="GO:0003677">
    <property type="term" value="F:DNA binding"/>
    <property type="evidence" value="ECO:0007669"/>
    <property type="project" value="InterPro"/>
</dbReference>
<dbReference type="GeneID" id="27316997"/>
<dbReference type="InterPro" id="IPR001138">
    <property type="entry name" value="Zn2Cys6_DnaBD"/>
</dbReference>
<organism evidence="5 6">
    <name type="scientific">Verruconis gallopava</name>
    <dbReference type="NCBI Taxonomy" id="253628"/>
    <lineage>
        <taxon>Eukaryota</taxon>
        <taxon>Fungi</taxon>
        <taxon>Dikarya</taxon>
        <taxon>Ascomycota</taxon>
        <taxon>Pezizomycotina</taxon>
        <taxon>Dothideomycetes</taxon>
        <taxon>Pleosporomycetidae</taxon>
        <taxon>Venturiales</taxon>
        <taxon>Sympoventuriaceae</taxon>
        <taxon>Verruconis</taxon>
    </lineage>
</organism>
<dbReference type="PROSITE" id="PS50048">
    <property type="entry name" value="ZN2_CY6_FUNGAL_2"/>
    <property type="match status" value="1"/>
</dbReference>
<gene>
    <name evidence="5" type="ORF">PV09_09024</name>
</gene>
<dbReference type="SMART" id="SM00906">
    <property type="entry name" value="Fungal_trans"/>
    <property type="match status" value="1"/>
</dbReference>
<dbReference type="PANTHER" id="PTHR43374:SF1">
    <property type="entry name" value="FLAVIN PRENYLTRANSFERASE PAD1, MITOCHONDRIAL"/>
    <property type="match status" value="1"/>
</dbReference>
<feature type="compositionally biased region" description="Low complexity" evidence="3">
    <location>
        <begin position="653"/>
        <end position="667"/>
    </location>
</feature>
<name>A0A0D2AJX4_9PEZI</name>
<keyword evidence="2" id="KW-0539">Nucleus</keyword>
<dbReference type="GO" id="GO:0000981">
    <property type="term" value="F:DNA-binding transcription factor activity, RNA polymerase II-specific"/>
    <property type="evidence" value="ECO:0007669"/>
    <property type="project" value="InterPro"/>
</dbReference>
<sequence>MDHEAPGAHQPASERAQDSSLPADASSSRPSADSIGEALLAKRRARPQKVCRPCRLRKVKCSYEIPCQTCIERGHPELCQYVADPPAKRVAVESSASRAGDAEQWAPSKQEWDALQQRLVNIESLLVELKEAKTSTGAKSRRLGQSRLEADEDSSVSDTTVNPAILAKRGFSDDAVYLGGNSVPAMVTALANEQHSDLEVQNLLSKSVLPIFGLDNDSATYPFVDLWGIPHGSFQRIELLCKLLPATDGECIRIFKLYRDTPHVIFPGVVDIAEFESDLLDFLRTRATTSLTLGVGPLATQVVFGKSLHWLGLLFAILGSGIQSSELPRKERQMKSQVYVCCAYECLRIVNYYTQTTLEDLQILLVLGKIISNNMNAGTSWSLLGLTIRLAQTLGLHYDPPSTDPNLPQTKRSSVWWQIVWQDSLLSITFDRTSPTTIVAHQSYAEPTRELSYLDCMRRLCKIGLDIVQERSVPRHASHRLQRLVELRDQIQRDWKHAKQHLLDIAKCRSERDMLEYWNLYLHRSFILSELCRPSIQSKRRSRESPELLMKFREMCIENLANTVDAFLGLHNITRFAMQSWAAVHRALSSALLLGILGEALKNARVQSLLTRLSTLMSDVVLNIDPSEMSAPLARSVEALSKLAAPPQPPNTSRSMSSDSMSGFMPSLGMHSDVTGPGSLQSSPDTSLLDEDSPFSILNTIFWGAPHSATAMPPL</sequence>